<organism evidence="2 3">
    <name type="scientific">Methanolapillus ohkumae</name>
    <dbReference type="NCBI Taxonomy" id="3028298"/>
    <lineage>
        <taxon>Archaea</taxon>
        <taxon>Methanobacteriati</taxon>
        <taxon>Methanobacteriota</taxon>
        <taxon>Stenosarchaea group</taxon>
        <taxon>Methanomicrobia</taxon>
        <taxon>Methanosarcinales</taxon>
        <taxon>Methanosarcinaceae</taxon>
        <taxon>Methanolapillus</taxon>
    </lineage>
</organism>
<proteinExistence type="predicted"/>
<keyword evidence="1" id="KW-0472">Membrane</keyword>
<sequence>MKKISLLSCLMALVLLCALFVPVTMAKENEKAVLAEMKMPVVDTSKMSSLDEEDLAEVEELVYMFLKMDNISVSNFDLSNIKIQEDGTNFIMAGIMSCVEINDSKVKVYDIYTNIDFENQSFQIISKSKNDYLNVMISQIFESDDLITYNVESTLIENGIIQKSNEYISQQKDVNSLKQSVNLDKEDNVKLLYATQYVFKKFNLPSNPPRFSVLLKKDIKLSNLLSAASVITILSGVFSGGLTTAVALVIVGLALEIVNIFFNNFSDVNTSDIYTSLYGMVSWFMYHPGSGVYGMSVSMPTGFVTPGIYLEITHYYKYVPV</sequence>
<reference evidence="2 3" key="1">
    <citation type="submission" date="2023-07" db="EMBL/GenBank/DDBJ databases">
        <title>Closed genome sequence of Methanosarcinaceae archaeon Am2.</title>
        <authorList>
            <person name="Poehlein A."/>
            <person name="Protasov E."/>
            <person name="Platt K."/>
            <person name="Reeh H."/>
            <person name="Daniel R."/>
            <person name="Brune A."/>
        </authorList>
    </citation>
    <scope>NUCLEOTIDE SEQUENCE [LARGE SCALE GENOMIC DNA]</scope>
    <source>
        <strain evidence="2 3">Am2</strain>
    </source>
</reference>
<evidence type="ECO:0000313" key="2">
    <source>
        <dbReference type="EMBL" id="WNY27633.1"/>
    </source>
</evidence>
<dbReference type="AlphaFoldDB" id="A0AA96V9A1"/>
<dbReference type="Proteomes" id="UP001304970">
    <property type="component" value="Chromosome"/>
</dbReference>
<keyword evidence="1" id="KW-1133">Transmembrane helix</keyword>
<feature type="transmembrane region" description="Helical" evidence="1">
    <location>
        <begin position="224"/>
        <end position="255"/>
    </location>
</feature>
<evidence type="ECO:0000313" key="3">
    <source>
        <dbReference type="Proteomes" id="UP001304970"/>
    </source>
</evidence>
<accession>A0AA96V9A1</accession>
<dbReference type="EMBL" id="CP131061">
    <property type="protein sequence ID" value="WNY27633.1"/>
    <property type="molecule type" value="Genomic_DNA"/>
</dbReference>
<keyword evidence="3" id="KW-1185">Reference proteome</keyword>
<name>A0AA96V9A1_9EURY</name>
<gene>
    <name evidence="2" type="ORF">MsAm2_14360</name>
</gene>
<evidence type="ECO:0000256" key="1">
    <source>
        <dbReference type="SAM" id="Phobius"/>
    </source>
</evidence>
<protein>
    <submittedName>
        <fullName evidence="2">Uncharacterized protein</fullName>
    </submittedName>
</protein>
<keyword evidence="1" id="KW-0812">Transmembrane</keyword>